<dbReference type="PANTHER" id="PTHR10924">
    <property type="entry name" value="MAJOR FACILITATOR SUPERFAMILY PROTEIN-RELATED"/>
    <property type="match status" value="1"/>
</dbReference>
<comment type="subcellular location">
    <subcellularLocation>
        <location evidence="1">Cell membrane</location>
        <topology evidence="1">Multi-pass membrane protein</topology>
    </subcellularLocation>
</comment>
<evidence type="ECO:0000256" key="4">
    <source>
        <dbReference type="ARBA" id="ARBA00022692"/>
    </source>
</evidence>
<keyword evidence="4 7" id="KW-0812">Transmembrane</keyword>
<keyword evidence="3" id="KW-1003">Cell membrane</keyword>
<dbReference type="GO" id="GO:0020037">
    <property type="term" value="F:heme binding"/>
    <property type="evidence" value="ECO:0007669"/>
    <property type="project" value="TreeGrafter"/>
</dbReference>
<feature type="transmembrane region" description="Helical" evidence="7">
    <location>
        <begin position="6"/>
        <end position="28"/>
    </location>
</feature>
<keyword evidence="9" id="KW-1185">Reference proteome</keyword>
<evidence type="ECO:0000313" key="8">
    <source>
        <dbReference type="EMBL" id="OWK09570.1"/>
    </source>
</evidence>
<organism evidence="8 9">
    <name type="scientific">Cervus elaphus hippelaphus</name>
    <name type="common">European red deer</name>
    <dbReference type="NCBI Taxonomy" id="46360"/>
    <lineage>
        <taxon>Eukaryota</taxon>
        <taxon>Metazoa</taxon>
        <taxon>Chordata</taxon>
        <taxon>Craniata</taxon>
        <taxon>Vertebrata</taxon>
        <taxon>Euteleostomi</taxon>
        <taxon>Mammalia</taxon>
        <taxon>Eutheria</taxon>
        <taxon>Laurasiatheria</taxon>
        <taxon>Artiodactyla</taxon>
        <taxon>Ruminantia</taxon>
        <taxon>Pecora</taxon>
        <taxon>Cervidae</taxon>
        <taxon>Cervinae</taxon>
        <taxon>Cervus</taxon>
    </lineage>
</organism>
<keyword evidence="2" id="KW-0813">Transport</keyword>
<dbReference type="PANTHER" id="PTHR10924:SF3">
    <property type="entry name" value="HEME TRANSPORTER FLVCR2"/>
    <property type="match status" value="1"/>
</dbReference>
<proteinExistence type="predicted"/>
<gene>
    <name evidence="8" type="ORF">Celaphus_00005974</name>
</gene>
<dbReference type="AlphaFoldDB" id="A0A212CUA4"/>
<dbReference type="GO" id="GO:0005886">
    <property type="term" value="C:plasma membrane"/>
    <property type="evidence" value="ECO:0007669"/>
    <property type="project" value="UniProtKB-SubCell"/>
</dbReference>
<evidence type="ECO:0000256" key="2">
    <source>
        <dbReference type="ARBA" id="ARBA00022448"/>
    </source>
</evidence>
<dbReference type="Proteomes" id="UP000242450">
    <property type="component" value="Chromosome 12"/>
</dbReference>
<protein>
    <submittedName>
        <fullName evidence="8">FLVCR2</fullName>
    </submittedName>
</protein>
<evidence type="ECO:0000256" key="3">
    <source>
        <dbReference type="ARBA" id="ARBA00022475"/>
    </source>
</evidence>
<evidence type="ECO:0000256" key="7">
    <source>
        <dbReference type="SAM" id="Phobius"/>
    </source>
</evidence>
<dbReference type="GO" id="GO:0015232">
    <property type="term" value="F:heme transmembrane transporter activity"/>
    <property type="evidence" value="ECO:0007669"/>
    <property type="project" value="TreeGrafter"/>
</dbReference>
<dbReference type="InterPro" id="IPR049680">
    <property type="entry name" value="FLVCR1-2_SLC49-like"/>
</dbReference>
<comment type="caution">
    <text evidence="8">The sequence shown here is derived from an EMBL/GenBank/DDBJ whole genome shotgun (WGS) entry which is preliminary data.</text>
</comment>
<feature type="non-terminal residue" evidence="8">
    <location>
        <position position="1"/>
    </location>
</feature>
<dbReference type="EMBL" id="MKHE01000012">
    <property type="protein sequence ID" value="OWK09570.1"/>
    <property type="molecule type" value="Genomic_DNA"/>
</dbReference>
<name>A0A212CUA4_CEREH</name>
<evidence type="ECO:0000256" key="1">
    <source>
        <dbReference type="ARBA" id="ARBA00004651"/>
    </source>
</evidence>
<evidence type="ECO:0000256" key="6">
    <source>
        <dbReference type="ARBA" id="ARBA00023136"/>
    </source>
</evidence>
<reference evidence="8 9" key="1">
    <citation type="journal article" date="2018" name="Mol. Genet. Genomics">
        <title>The red deer Cervus elaphus genome CerEla1.0: sequencing, annotating, genes, and chromosomes.</title>
        <authorList>
            <person name="Bana N.A."/>
            <person name="Nyiri A."/>
            <person name="Nagy J."/>
            <person name="Frank K."/>
            <person name="Nagy T."/>
            <person name="Steger V."/>
            <person name="Schiller M."/>
            <person name="Lakatos P."/>
            <person name="Sugar L."/>
            <person name="Horn P."/>
            <person name="Barta E."/>
            <person name="Orosz L."/>
        </authorList>
    </citation>
    <scope>NUCLEOTIDE SEQUENCE [LARGE SCALE GENOMIC DNA]</scope>
    <source>
        <strain evidence="8">Hungarian</strain>
    </source>
</reference>
<sequence>GEGMIVGRIGLTITIAGMLGAVISGIWLDRTKTYNFSITGYVTLGFEFAVELTYPESEVVSSGLLNVSAQ</sequence>
<evidence type="ECO:0000313" key="9">
    <source>
        <dbReference type="Proteomes" id="UP000242450"/>
    </source>
</evidence>
<evidence type="ECO:0000256" key="5">
    <source>
        <dbReference type="ARBA" id="ARBA00022989"/>
    </source>
</evidence>
<keyword evidence="6 7" id="KW-0472">Membrane</keyword>
<accession>A0A212CUA4</accession>
<keyword evidence="5 7" id="KW-1133">Transmembrane helix</keyword>
<dbReference type="GO" id="GO:0097037">
    <property type="term" value="P:heme export"/>
    <property type="evidence" value="ECO:0007669"/>
    <property type="project" value="TreeGrafter"/>
</dbReference>
<dbReference type="OrthoDB" id="422206at2759"/>
<feature type="non-terminal residue" evidence="8">
    <location>
        <position position="70"/>
    </location>
</feature>